<organism evidence="2 3">
    <name type="scientific">Mycobacterium helveticum</name>
    <dbReference type="NCBI Taxonomy" id="2592811"/>
    <lineage>
        <taxon>Bacteria</taxon>
        <taxon>Bacillati</taxon>
        <taxon>Actinomycetota</taxon>
        <taxon>Actinomycetes</taxon>
        <taxon>Mycobacteriales</taxon>
        <taxon>Mycobacteriaceae</taxon>
        <taxon>Mycobacterium</taxon>
    </lineage>
</organism>
<dbReference type="AlphaFoldDB" id="A0A557XZ92"/>
<reference evidence="2 3" key="1">
    <citation type="submission" date="2019-07" db="EMBL/GenBank/DDBJ databases">
        <title>New Mycobacterium species.</title>
        <authorList>
            <person name="Tortoli E."/>
            <person name="Ghielmetti G."/>
            <person name="Friedel U."/>
            <person name="Trovato A."/>
        </authorList>
    </citation>
    <scope>NUCLEOTIDE SEQUENCE [LARGE SCALE GENOMIC DNA]</scope>
    <source>
        <strain evidence="2 3">16-83</strain>
    </source>
</reference>
<gene>
    <name evidence="2" type="ORF">FPZ47_04405</name>
</gene>
<feature type="compositionally biased region" description="Low complexity" evidence="1">
    <location>
        <begin position="134"/>
        <end position="153"/>
    </location>
</feature>
<keyword evidence="3" id="KW-1185">Reference proteome</keyword>
<feature type="region of interest" description="Disordered" evidence="1">
    <location>
        <begin position="1"/>
        <end position="153"/>
    </location>
</feature>
<proteinExistence type="predicted"/>
<evidence type="ECO:0000256" key="1">
    <source>
        <dbReference type="SAM" id="MobiDB-lite"/>
    </source>
</evidence>
<accession>A0A557XZ92</accession>
<dbReference type="Proteomes" id="UP000320513">
    <property type="component" value="Unassembled WGS sequence"/>
</dbReference>
<feature type="compositionally biased region" description="Low complexity" evidence="1">
    <location>
        <begin position="113"/>
        <end position="124"/>
    </location>
</feature>
<protein>
    <submittedName>
        <fullName evidence="2">Uncharacterized protein</fullName>
    </submittedName>
</protein>
<name>A0A557XZ92_9MYCO</name>
<evidence type="ECO:0000313" key="2">
    <source>
        <dbReference type="EMBL" id="TVS91549.1"/>
    </source>
</evidence>
<dbReference type="OrthoDB" id="4751256at2"/>
<comment type="caution">
    <text evidence="2">The sequence shown here is derived from an EMBL/GenBank/DDBJ whole genome shotgun (WGS) entry which is preliminary data.</text>
</comment>
<dbReference type="EMBL" id="VMQU01000011">
    <property type="protein sequence ID" value="TVS91549.1"/>
    <property type="molecule type" value="Genomic_DNA"/>
</dbReference>
<evidence type="ECO:0000313" key="3">
    <source>
        <dbReference type="Proteomes" id="UP000320513"/>
    </source>
</evidence>
<sequence>MPSGAQIDRPFSGRPSVAPDAAPLFTCRGPPTPAVGCVTRTQPRARPISRTQGWDRTRPFGRWSHARPGQNLAQGNPNSMPDDHAPGQIPGRLSGTPHGNATSGPPVRRPAPRSRTPNPSPRRSAGADPHGTRAPADSTLAAPLAAPARFCAR</sequence>